<keyword evidence="4" id="KW-1133">Transmembrane helix</keyword>
<dbReference type="PANTHER" id="PTHR22683:SF41">
    <property type="entry name" value="DNA TRANSLOCASE FTSK"/>
    <property type="match status" value="1"/>
</dbReference>
<keyword evidence="2 3" id="KW-0067">ATP-binding</keyword>
<keyword evidence="7" id="KW-1185">Reference proteome</keyword>
<dbReference type="InterPro" id="IPR050206">
    <property type="entry name" value="FtsK/SpoIIIE/SftA"/>
</dbReference>
<dbReference type="Proteomes" id="UP000198318">
    <property type="component" value="Unassembled WGS sequence"/>
</dbReference>
<evidence type="ECO:0000313" key="6">
    <source>
        <dbReference type="EMBL" id="SNS36148.1"/>
    </source>
</evidence>
<gene>
    <name evidence="6" type="ORF">SAMN05443665_100372</name>
</gene>
<keyword evidence="4" id="KW-0812">Transmembrane</keyword>
<dbReference type="AlphaFoldDB" id="A0A239DW08"/>
<sequence>MSRSRQMRRHAQKMRRNGLQPMVIIDRDDQFSDVAAVLVARALWRYRSELAPLYLVTALVVSGLVLHVARPHWWPYLLVLATVAAWVLAMFGDRFGLALRTERLYGAAVVMGAGGWLAAVTALGIAFSPLLQVLAVGGGVLAVPWWVHRRRRAKVRVDRQIAAWPEIAQSIGLAGSRAQSAVVDVWGWRARFALAGGQTIQDVTTKVPAIESALGTFRGAVRVFPTRDDKANRFELRVLNTDPHADAIPWPGPSVSSITEPIDLGPFEDATSARVLLLRRHGLIGGVAGSGKSGGINVLMGNLSACRDVVIWAIDLKRGMELQPWASCIDRLATTPEQARAMLRDAVTILEARAEWLTANGRRVWDPAPEVPALVIVVDEYAELADDAPDAASDTDSIARRGRAVAVTLIAATQRPTQKAMGKGAVRSQMDVRVSFRVRERKDVDLILGQGMLNAGWHAHTLNAPGKFLLSAPEHDTPRRGRAYLLTDDAVSEAAERHEALRPVLDEVSRRALDEASAPLLRPVSAASVPLRPSREDRTESVLGEALDGAPDEGLPIAHLLMITEMSRPTLYRRLNELVKTGRAVQVGRGRYKAPDHTP</sequence>
<feature type="transmembrane region" description="Helical" evidence="4">
    <location>
        <begin position="104"/>
        <end position="124"/>
    </location>
</feature>
<evidence type="ECO:0000256" key="1">
    <source>
        <dbReference type="ARBA" id="ARBA00022741"/>
    </source>
</evidence>
<dbReference type="EMBL" id="FZOR01000003">
    <property type="protein sequence ID" value="SNS36148.1"/>
    <property type="molecule type" value="Genomic_DNA"/>
</dbReference>
<dbReference type="GO" id="GO:0003677">
    <property type="term" value="F:DNA binding"/>
    <property type="evidence" value="ECO:0007669"/>
    <property type="project" value="InterPro"/>
</dbReference>
<keyword evidence="4" id="KW-0472">Membrane</keyword>
<dbReference type="PANTHER" id="PTHR22683">
    <property type="entry name" value="SPORULATION PROTEIN RELATED"/>
    <property type="match status" value="1"/>
</dbReference>
<proteinExistence type="predicted"/>
<dbReference type="GO" id="GO:0005524">
    <property type="term" value="F:ATP binding"/>
    <property type="evidence" value="ECO:0007669"/>
    <property type="project" value="UniProtKB-UniRule"/>
</dbReference>
<feature type="domain" description="FtsK" evidence="5">
    <location>
        <begin position="259"/>
        <end position="445"/>
    </location>
</feature>
<evidence type="ECO:0000259" key="5">
    <source>
        <dbReference type="PROSITE" id="PS50901"/>
    </source>
</evidence>
<feature type="transmembrane region" description="Helical" evidence="4">
    <location>
        <begin position="130"/>
        <end position="147"/>
    </location>
</feature>
<dbReference type="Gene3D" id="3.40.50.300">
    <property type="entry name" value="P-loop containing nucleotide triphosphate hydrolases"/>
    <property type="match status" value="1"/>
</dbReference>
<dbReference type="InterPro" id="IPR002543">
    <property type="entry name" value="FtsK_dom"/>
</dbReference>
<name>A0A239DW08_9ACTN</name>
<feature type="binding site" evidence="3">
    <location>
        <begin position="286"/>
        <end position="293"/>
    </location>
    <ligand>
        <name>ATP</name>
        <dbReference type="ChEBI" id="CHEBI:30616"/>
    </ligand>
</feature>
<feature type="transmembrane region" description="Helical" evidence="4">
    <location>
        <begin position="50"/>
        <end position="67"/>
    </location>
</feature>
<evidence type="ECO:0000256" key="2">
    <source>
        <dbReference type="ARBA" id="ARBA00022840"/>
    </source>
</evidence>
<reference evidence="6 7" key="1">
    <citation type="submission" date="2017-06" db="EMBL/GenBank/DDBJ databases">
        <authorList>
            <person name="Kim H.J."/>
            <person name="Triplett B.A."/>
        </authorList>
    </citation>
    <scope>NUCLEOTIDE SEQUENCE [LARGE SCALE GENOMIC DNA]</scope>
    <source>
        <strain evidence="6 7">DSM 44715</strain>
    </source>
</reference>
<dbReference type="OrthoDB" id="3217500at2"/>
<feature type="transmembrane region" description="Helical" evidence="4">
    <location>
        <begin position="73"/>
        <end position="92"/>
    </location>
</feature>
<dbReference type="InterPro" id="IPR027417">
    <property type="entry name" value="P-loop_NTPase"/>
</dbReference>
<dbReference type="SUPFAM" id="SSF52540">
    <property type="entry name" value="P-loop containing nucleoside triphosphate hydrolases"/>
    <property type="match status" value="1"/>
</dbReference>
<dbReference type="Pfam" id="PF01580">
    <property type="entry name" value="FtsK_SpoIIIE"/>
    <property type="match status" value="1"/>
</dbReference>
<evidence type="ECO:0000256" key="4">
    <source>
        <dbReference type="SAM" id="Phobius"/>
    </source>
</evidence>
<accession>A0A239DW08</accession>
<organism evidence="6 7">
    <name type="scientific">Actinomadura meyerae</name>
    <dbReference type="NCBI Taxonomy" id="240840"/>
    <lineage>
        <taxon>Bacteria</taxon>
        <taxon>Bacillati</taxon>
        <taxon>Actinomycetota</taxon>
        <taxon>Actinomycetes</taxon>
        <taxon>Streptosporangiales</taxon>
        <taxon>Thermomonosporaceae</taxon>
        <taxon>Actinomadura</taxon>
    </lineage>
</organism>
<keyword evidence="1 3" id="KW-0547">Nucleotide-binding</keyword>
<protein>
    <submittedName>
        <fullName evidence="6">DNA segregation ATPase FtsK/SpoIIIE, S-DNA-T family</fullName>
    </submittedName>
</protein>
<evidence type="ECO:0000256" key="3">
    <source>
        <dbReference type="PROSITE-ProRule" id="PRU00289"/>
    </source>
</evidence>
<dbReference type="PROSITE" id="PS50901">
    <property type="entry name" value="FTSK"/>
    <property type="match status" value="1"/>
</dbReference>
<evidence type="ECO:0000313" key="7">
    <source>
        <dbReference type="Proteomes" id="UP000198318"/>
    </source>
</evidence>